<evidence type="ECO:0000313" key="3">
    <source>
        <dbReference type="Proteomes" id="UP000186079"/>
    </source>
</evidence>
<dbReference type="Proteomes" id="UP000186079">
    <property type="component" value="Unassembled WGS sequence"/>
</dbReference>
<dbReference type="PROSITE" id="PS51257">
    <property type="entry name" value="PROKAR_LIPOPROTEIN"/>
    <property type="match status" value="1"/>
</dbReference>
<gene>
    <name evidence="2" type="ORF">SAMN05421672_110139</name>
</gene>
<keyword evidence="1" id="KW-0732">Signal</keyword>
<evidence type="ECO:0000313" key="2">
    <source>
        <dbReference type="EMBL" id="SIQ82467.1"/>
    </source>
</evidence>
<organism evidence="2 3">
    <name type="scientific">Pseudomonas flexibilis</name>
    <dbReference type="NCBI Taxonomy" id="706570"/>
    <lineage>
        <taxon>Bacteria</taxon>
        <taxon>Pseudomonadati</taxon>
        <taxon>Pseudomonadota</taxon>
        <taxon>Gammaproteobacteria</taxon>
        <taxon>Pseudomonadales</taxon>
        <taxon>Pseudomonadaceae</taxon>
        <taxon>Pseudomonas</taxon>
    </lineage>
</organism>
<feature type="signal peptide" evidence="1">
    <location>
        <begin position="1"/>
        <end position="17"/>
    </location>
</feature>
<evidence type="ECO:0000256" key="1">
    <source>
        <dbReference type="SAM" id="SignalP"/>
    </source>
</evidence>
<evidence type="ECO:0008006" key="4">
    <source>
        <dbReference type="Google" id="ProtNLM"/>
    </source>
</evidence>
<feature type="chain" id="PRO_5010213542" description="Lipoprotein" evidence="1">
    <location>
        <begin position="18"/>
        <end position="118"/>
    </location>
</feature>
<protein>
    <recommendedName>
        <fullName evidence="4">Lipoprotein</fullName>
    </recommendedName>
</protein>
<dbReference type="RefSeq" id="WP_234703292.1">
    <property type="nucleotide sequence ID" value="NZ_FTMC01000010.1"/>
</dbReference>
<dbReference type="AlphaFoldDB" id="A0A1N6VX57"/>
<name>A0A1N6VX57_9PSED</name>
<sequence length="118" mass="12947">MQRSSLALLLGALAGCAAPPPQQPADTLAGHLVMAPRMQVFIGCQAEEPLWVVADDALRERLETRYAELVDEPGEEAFARVRGTVGPALDCPWCRDFPGSLHLEEVLEYREASARDCR</sequence>
<proteinExistence type="predicted"/>
<accession>A0A1N6VX57</accession>
<dbReference type="EMBL" id="FTMC01000010">
    <property type="protein sequence ID" value="SIQ82467.1"/>
    <property type="molecule type" value="Genomic_DNA"/>
</dbReference>
<reference evidence="2 3" key="1">
    <citation type="submission" date="2017-01" db="EMBL/GenBank/DDBJ databases">
        <authorList>
            <person name="Mah S.A."/>
            <person name="Swanson W.J."/>
            <person name="Moy G.W."/>
            <person name="Vacquier V.D."/>
        </authorList>
    </citation>
    <scope>NUCLEOTIDE SEQUENCE [LARGE SCALE GENOMIC DNA]</scope>
    <source>
        <strain evidence="2 3">ATCC 29606</strain>
    </source>
</reference>